<evidence type="ECO:0000256" key="3">
    <source>
        <dbReference type="ARBA" id="ARBA00023157"/>
    </source>
</evidence>
<dbReference type="GO" id="GO:0045277">
    <property type="term" value="C:respiratory chain complex IV"/>
    <property type="evidence" value="ECO:0007669"/>
    <property type="project" value="InterPro"/>
</dbReference>
<dbReference type="InterPro" id="IPR036549">
    <property type="entry name" value="CX6/COA6-like_sf"/>
</dbReference>
<evidence type="ECO:0000313" key="4">
    <source>
        <dbReference type="Proteomes" id="UP000050640"/>
    </source>
</evidence>
<dbReference type="STRING" id="1147741.A0A0R3S395"/>
<accession>A0A0R3S395</accession>
<reference evidence="5" key="1">
    <citation type="submission" date="2017-02" db="UniProtKB">
        <authorList>
            <consortium name="WormBaseParasite"/>
        </authorList>
    </citation>
    <scope>IDENTIFICATION</scope>
</reference>
<keyword evidence="3" id="KW-1015">Disulfide bond</keyword>
<dbReference type="PANTHER" id="PTHR11387">
    <property type="entry name" value="CYTOCHROME C OXIDASE SUBUNIT 6B"/>
    <property type="match status" value="1"/>
</dbReference>
<dbReference type="GO" id="GO:0005739">
    <property type="term" value="C:mitochondrion"/>
    <property type="evidence" value="ECO:0007669"/>
    <property type="project" value="UniProtKB-SubCell"/>
</dbReference>
<dbReference type="AlphaFoldDB" id="A0A0R3S395"/>
<dbReference type="SUPFAM" id="SSF47694">
    <property type="entry name" value="Cytochrome c oxidase subunit h"/>
    <property type="match status" value="1"/>
</dbReference>
<evidence type="ECO:0000256" key="2">
    <source>
        <dbReference type="ARBA" id="ARBA00023128"/>
    </source>
</evidence>
<sequence length="125" mass="15144">MSDDFSSVPETLNERLEHLKEKQNEYKARKPNAPEWFSREYNEKQRGADGVLWSAPHDVRYPQYKATRHCFDYYVDYHRCITLLSEKHEKCKIFRNVFMDLCPSHWVEAWNKQIEQGIFPAKFNR</sequence>
<proteinExistence type="predicted"/>
<dbReference type="Proteomes" id="UP000050640">
    <property type="component" value="Unplaced"/>
</dbReference>
<dbReference type="InterPro" id="IPR048280">
    <property type="entry name" value="COX6B-like"/>
</dbReference>
<dbReference type="InterPro" id="IPR003213">
    <property type="entry name" value="Cyt_c_oxidase_su6B"/>
</dbReference>
<dbReference type="CDD" id="cd00926">
    <property type="entry name" value="Cyt_c_Oxidase_VIb"/>
    <property type="match status" value="1"/>
</dbReference>
<name>A0A0R3S395_9BILA</name>
<keyword evidence="2" id="KW-0496">Mitochondrion</keyword>
<evidence type="ECO:0000256" key="1">
    <source>
        <dbReference type="ARBA" id="ARBA00004173"/>
    </source>
</evidence>
<comment type="subcellular location">
    <subcellularLocation>
        <location evidence="1">Mitochondrion</location>
    </subcellularLocation>
</comment>
<protein>
    <submittedName>
        <fullName evidence="5">Cytochrome c oxidase subunit</fullName>
    </submittedName>
</protein>
<dbReference type="Gene3D" id="1.10.10.140">
    <property type="entry name" value="Cytochrome c oxidase, subunit VIb"/>
    <property type="match status" value="1"/>
</dbReference>
<keyword evidence="4" id="KW-1185">Reference proteome</keyword>
<evidence type="ECO:0000313" key="5">
    <source>
        <dbReference type="WBParaSite" id="EEL_0000922701-mRNA-1"/>
    </source>
</evidence>
<dbReference type="Pfam" id="PF02297">
    <property type="entry name" value="COX6B"/>
    <property type="match status" value="1"/>
</dbReference>
<organism evidence="4 5">
    <name type="scientific">Elaeophora elaphi</name>
    <dbReference type="NCBI Taxonomy" id="1147741"/>
    <lineage>
        <taxon>Eukaryota</taxon>
        <taxon>Metazoa</taxon>
        <taxon>Ecdysozoa</taxon>
        <taxon>Nematoda</taxon>
        <taxon>Chromadorea</taxon>
        <taxon>Rhabditida</taxon>
        <taxon>Spirurina</taxon>
        <taxon>Spiruromorpha</taxon>
        <taxon>Filarioidea</taxon>
        <taxon>Onchocercidae</taxon>
        <taxon>Elaeophora</taxon>
    </lineage>
</organism>
<dbReference type="WBParaSite" id="EEL_0000922701-mRNA-1">
    <property type="protein sequence ID" value="EEL_0000922701-mRNA-1"/>
    <property type="gene ID" value="EEL_0000922701"/>
</dbReference>